<accession>A0A565C0K0</accession>
<comment type="caution">
    <text evidence="1">The sequence shown here is derived from an EMBL/GenBank/DDBJ whole genome shotgun (WGS) entry which is preliminary data.</text>
</comment>
<dbReference type="EMBL" id="CABITT030000006">
    <property type="protein sequence ID" value="VVB07171.1"/>
    <property type="molecule type" value="Genomic_DNA"/>
</dbReference>
<gene>
    <name evidence="1" type="ORF">ANE_LOCUS17615</name>
</gene>
<keyword evidence="2" id="KW-1185">Reference proteome</keyword>
<proteinExistence type="predicted"/>
<evidence type="ECO:0000313" key="2">
    <source>
        <dbReference type="Proteomes" id="UP000489600"/>
    </source>
</evidence>
<evidence type="ECO:0000313" key="1">
    <source>
        <dbReference type="EMBL" id="VVB07171.1"/>
    </source>
</evidence>
<organism evidence="1 2">
    <name type="scientific">Arabis nemorensis</name>
    <dbReference type="NCBI Taxonomy" id="586526"/>
    <lineage>
        <taxon>Eukaryota</taxon>
        <taxon>Viridiplantae</taxon>
        <taxon>Streptophyta</taxon>
        <taxon>Embryophyta</taxon>
        <taxon>Tracheophyta</taxon>
        <taxon>Spermatophyta</taxon>
        <taxon>Magnoliopsida</taxon>
        <taxon>eudicotyledons</taxon>
        <taxon>Gunneridae</taxon>
        <taxon>Pentapetalae</taxon>
        <taxon>rosids</taxon>
        <taxon>malvids</taxon>
        <taxon>Brassicales</taxon>
        <taxon>Brassicaceae</taxon>
        <taxon>Arabideae</taxon>
        <taxon>Arabis</taxon>
    </lineage>
</organism>
<name>A0A565C0K0_9BRAS</name>
<dbReference type="AlphaFoldDB" id="A0A565C0K0"/>
<dbReference type="Proteomes" id="UP000489600">
    <property type="component" value="Unassembled WGS sequence"/>
</dbReference>
<reference evidence="1" key="1">
    <citation type="submission" date="2019-07" db="EMBL/GenBank/DDBJ databases">
        <authorList>
            <person name="Dittberner H."/>
        </authorList>
    </citation>
    <scope>NUCLEOTIDE SEQUENCE [LARGE SCALE GENOMIC DNA]</scope>
</reference>
<protein>
    <submittedName>
        <fullName evidence="1">Uncharacterized protein</fullName>
    </submittedName>
</protein>
<sequence length="75" mass="8603">MGISSQSSVWQAYFAKDWQIPSRSRNGMIRNVCALLRDSNPPDISRGSDIYYCSELFNEYNLGHNKATRAEEKLD</sequence>